<feature type="transmembrane region" description="Helical" evidence="9">
    <location>
        <begin position="402"/>
        <end position="422"/>
    </location>
</feature>
<dbReference type="PRINTS" id="PR00171">
    <property type="entry name" value="SUGRTRNSPORT"/>
</dbReference>
<dbReference type="GO" id="GO:0016020">
    <property type="term" value="C:membrane"/>
    <property type="evidence" value="ECO:0007669"/>
    <property type="project" value="UniProtKB-SubCell"/>
</dbReference>
<dbReference type="Gene3D" id="3.90.25.10">
    <property type="entry name" value="UDP-galactose 4-epimerase, domain 1"/>
    <property type="match status" value="1"/>
</dbReference>
<accession>A0A4U6XEZ8</accession>
<keyword evidence="3" id="KW-0813">Transport</keyword>
<keyword evidence="7" id="KW-0560">Oxidoreductase</keyword>
<dbReference type="InterPro" id="IPR036291">
    <property type="entry name" value="NAD(P)-bd_dom_sf"/>
</dbReference>
<evidence type="ECO:0000313" key="11">
    <source>
        <dbReference type="EMBL" id="TKW54430.1"/>
    </source>
</evidence>
<dbReference type="STRING" id="1306861.A0A4U6XEZ8"/>
<dbReference type="NCBIfam" id="TIGR00879">
    <property type="entry name" value="SP"/>
    <property type="match status" value="1"/>
</dbReference>
<dbReference type="Gene3D" id="1.20.1250.20">
    <property type="entry name" value="MFS general substrate transporter like domains"/>
    <property type="match status" value="1"/>
</dbReference>
<evidence type="ECO:0000259" key="10">
    <source>
        <dbReference type="PROSITE" id="PS50850"/>
    </source>
</evidence>
<dbReference type="PROSITE" id="PS00217">
    <property type="entry name" value="SUGAR_TRANSPORT_2"/>
    <property type="match status" value="1"/>
</dbReference>
<evidence type="ECO:0000256" key="6">
    <source>
        <dbReference type="ARBA" id="ARBA00022989"/>
    </source>
</evidence>
<dbReference type="Pfam" id="PF05368">
    <property type="entry name" value="NmrA"/>
    <property type="match status" value="1"/>
</dbReference>
<feature type="transmembrane region" description="Helical" evidence="9">
    <location>
        <begin position="756"/>
        <end position="775"/>
    </location>
</feature>
<feature type="transmembrane region" description="Helical" evidence="9">
    <location>
        <begin position="520"/>
        <end position="541"/>
    </location>
</feature>
<dbReference type="OrthoDB" id="4540492at2759"/>
<protein>
    <submittedName>
        <fullName evidence="11">Putative metabolite transport protein</fullName>
    </submittedName>
</protein>
<dbReference type="AlphaFoldDB" id="A0A4U6XEZ8"/>
<dbReference type="InterPro" id="IPR020846">
    <property type="entry name" value="MFS_dom"/>
</dbReference>
<evidence type="ECO:0000256" key="2">
    <source>
        <dbReference type="ARBA" id="ARBA00010992"/>
    </source>
</evidence>
<evidence type="ECO:0000256" key="5">
    <source>
        <dbReference type="ARBA" id="ARBA00022857"/>
    </source>
</evidence>
<feature type="transmembrane region" description="Helical" evidence="9">
    <location>
        <begin position="716"/>
        <end position="744"/>
    </location>
</feature>
<keyword evidence="12" id="KW-1185">Reference proteome</keyword>
<evidence type="ECO:0000256" key="1">
    <source>
        <dbReference type="ARBA" id="ARBA00004141"/>
    </source>
</evidence>
<dbReference type="InterPro" id="IPR045312">
    <property type="entry name" value="PCBER-like"/>
</dbReference>
<organism evidence="11 12">
    <name type="scientific">Colletotrichum tanaceti</name>
    <dbReference type="NCBI Taxonomy" id="1306861"/>
    <lineage>
        <taxon>Eukaryota</taxon>
        <taxon>Fungi</taxon>
        <taxon>Dikarya</taxon>
        <taxon>Ascomycota</taxon>
        <taxon>Pezizomycotina</taxon>
        <taxon>Sordariomycetes</taxon>
        <taxon>Hypocreomycetidae</taxon>
        <taxon>Glomerellales</taxon>
        <taxon>Glomerellaceae</taxon>
        <taxon>Colletotrichum</taxon>
        <taxon>Colletotrichum destructivum species complex</taxon>
    </lineage>
</organism>
<feature type="domain" description="Major facilitator superfamily (MFS) profile" evidence="10">
    <location>
        <begin position="339"/>
        <end position="812"/>
    </location>
</feature>
<evidence type="ECO:0000256" key="7">
    <source>
        <dbReference type="ARBA" id="ARBA00023002"/>
    </source>
</evidence>
<dbReference type="CDD" id="cd05259">
    <property type="entry name" value="PCBER_SDR_a"/>
    <property type="match status" value="1"/>
</dbReference>
<dbReference type="PANTHER" id="PTHR23503:SF8">
    <property type="entry name" value="FACILITATED GLUCOSE TRANSPORTER PROTEIN 1"/>
    <property type="match status" value="1"/>
</dbReference>
<dbReference type="PANTHER" id="PTHR23503">
    <property type="entry name" value="SOLUTE CARRIER FAMILY 2"/>
    <property type="match status" value="1"/>
</dbReference>
<evidence type="ECO:0000256" key="9">
    <source>
        <dbReference type="SAM" id="Phobius"/>
    </source>
</evidence>
<feature type="transmembrane region" description="Helical" evidence="9">
    <location>
        <begin position="460"/>
        <end position="480"/>
    </location>
</feature>
<dbReference type="InterPro" id="IPR008030">
    <property type="entry name" value="NmrA-like"/>
</dbReference>
<feature type="transmembrane region" description="Helical" evidence="9">
    <location>
        <begin position="787"/>
        <end position="806"/>
    </location>
</feature>
<keyword evidence="6 9" id="KW-1133">Transmembrane helix</keyword>
<reference evidence="11 12" key="1">
    <citation type="journal article" date="2019" name="PLoS ONE">
        <title>Comparative genome analysis indicates high evolutionary potential of pathogenicity genes in Colletotrichum tanaceti.</title>
        <authorList>
            <person name="Lelwala R.V."/>
            <person name="Korhonen P.K."/>
            <person name="Young N.D."/>
            <person name="Scott J.B."/>
            <person name="Ades P.A."/>
            <person name="Gasser R.B."/>
            <person name="Taylor P.W.J."/>
        </authorList>
    </citation>
    <scope>NUCLEOTIDE SEQUENCE [LARGE SCALE GENOMIC DNA]</scope>
    <source>
        <strain evidence="11">BRIP57314</strain>
    </source>
</reference>
<dbReference type="InterPro" id="IPR045263">
    <property type="entry name" value="GLUT"/>
</dbReference>
<name>A0A4U6XEZ8_9PEZI</name>
<dbReference type="Pfam" id="PF00083">
    <property type="entry name" value="Sugar_tr"/>
    <property type="match status" value="1"/>
</dbReference>
<dbReference type="PROSITE" id="PS50850">
    <property type="entry name" value="MFS"/>
    <property type="match status" value="1"/>
</dbReference>
<dbReference type="InterPro" id="IPR005829">
    <property type="entry name" value="Sugar_transporter_CS"/>
</dbReference>
<feature type="transmembrane region" description="Helical" evidence="9">
    <location>
        <begin position="656"/>
        <end position="679"/>
    </location>
</feature>
<keyword evidence="4 9" id="KW-0812">Transmembrane</keyword>
<evidence type="ECO:0000256" key="8">
    <source>
        <dbReference type="ARBA" id="ARBA00023136"/>
    </source>
</evidence>
<dbReference type="SUPFAM" id="SSF51735">
    <property type="entry name" value="NAD(P)-binding Rossmann-fold domains"/>
    <property type="match status" value="1"/>
</dbReference>
<dbReference type="InterPro" id="IPR005828">
    <property type="entry name" value="MFS_sugar_transport-like"/>
</dbReference>
<comment type="caution">
    <text evidence="11">The sequence shown here is derived from an EMBL/GenBank/DDBJ whole genome shotgun (WGS) entry which is preliminary data.</text>
</comment>
<dbReference type="SUPFAM" id="SSF103473">
    <property type="entry name" value="MFS general substrate transporter"/>
    <property type="match status" value="1"/>
</dbReference>
<proteinExistence type="inferred from homology"/>
<evidence type="ECO:0000256" key="4">
    <source>
        <dbReference type="ARBA" id="ARBA00022692"/>
    </source>
</evidence>
<dbReference type="EMBL" id="PJEX01000137">
    <property type="protein sequence ID" value="TKW54430.1"/>
    <property type="molecule type" value="Genomic_DNA"/>
</dbReference>
<dbReference type="GO" id="GO:0015149">
    <property type="term" value="F:hexose transmembrane transporter activity"/>
    <property type="evidence" value="ECO:0007669"/>
    <property type="project" value="TreeGrafter"/>
</dbReference>
<dbReference type="InterPro" id="IPR003663">
    <property type="entry name" value="Sugar/inositol_transpt"/>
</dbReference>
<dbReference type="Proteomes" id="UP000310108">
    <property type="component" value="Unassembled WGS sequence"/>
</dbReference>
<feature type="transmembrane region" description="Helical" evidence="9">
    <location>
        <begin position="691"/>
        <end position="710"/>
    </location>
</feature>
<dbReference type="GO" id="GO:0016491">
    <property type="term" value="F:oxidoreductase activity"/>
    <property type="evidence" value="ECO:0007669"/>
    <property type="project" value="UniProtKB-KW"/>
</dbReference>
<feature type="transmembrane region" description="Helical" evidence="9">
    <location>
        <begin position="434"/>
        <end position="454"/>
    </location>
</feature>
<evidence type="ECO:0000256" key="3">
    <source>
        <dbReference type="ARBA" id="ARBA00022448"/>
    </source>
</evidence>
<feature type="transmembrane region" description="Helical" evidence="9">
    <location>
        <begin position="626"/>
        <end position="650"/>
    </location>
</feature>
<dbReference type="InterPro" id="IPR036259">
    <property type="entry name" value="MFS_trans_sf"/>
</dbReference>
<dbReference type="Gene3D" id="3.40.50.720">
    <property type="entry name" value="NAD(P)-binding Rossmann-like Domain"/>
    <property type="match status" value="1"/>
</dbReference>
<keyword evidence="8 9" id="KW-0472">Membrane</keyword>
<sequence>MSTFSPSKILVFGATGNIGLFITGALLDASPSFGQITIFTSPATVGKKPALLDGWKKKGAKIISGDVDDNEQIQAAYKDADTVISALGRNVIEKQIDLIKLAEETDSVTWFFPSEYGTDIEYSSKSAHEKPHQAKLKVRRYIRENVRRLKYTYLVTGPYVDMFLTLPAVAQEAGGFDTANRKAVLVDGEGKVGLITMKDVGKTLVASLRHPEASFNRALKVQSFVATGKDILAEYEKQTGAKWEVVYSPLQKLREAEEKAWADGVPYATIFTLRRIWAEGGTLYEKTDNERIGLGPQDVETLEVAVKRSLDPPYQVVVRMAPSGLRQCIHDVSPYLIVLILVSTLGPLQFGFHLAELNAPQDVLTCRKKSIAAKGLIVEWIHTKPPPENHSWLPDCIPMTDAVFATVSSIFTVGGLVGALCAGPFSSKRGRRPAMRITAVFFVIGAIIETIAGAPPILAIGRFFTGAAGGASTVIVPLYISEIAPPKERGLFGAMTQVSINVGILLVQTLGFFLSYGKAWRWILAAGVFVALAQAFGLLLIPESPAWLAANGDVSQARRTLQRIRGKKFDIREEVESWDGEVNTEQEGLLAQAESVPPVSPGLPKHSSPVHLGFFQVVKDPLTRPAIAAVVGIMFAQQLCGINSIIMYSVSLLTDLLPVSSALLTILISVVNLITTAACSPLPDKLGRKRCILISIIGQGTSSLVLALSIQFGVKILSAVSVVTFVAFFAVGLGPVPFILASELVGQEAVGATQSWSLGSNYVATFLVAQFFPIVNKALNQWLGGAGWVYFLFAGFALLFALFVSVKVPETKGKKDADEVWGRTRRLD</sequence>
<feature type="transmembrane region" description="Helical" evidence="9">
    <location>
        <begin position="492"/>
        <end position="514"/>
    </location>
</feature>
<comment type="similarity">
    <text evidence="2">Belongs to the major facilitator superfamily. Sugar transporter (TC 2.A.1.1) family.</text>
</comment>
<evidence type="ECO:0000313" key="12">
    <source>
        <dbReference type="Proteomes" id="UP000310108"/>
    </source>
</evidence>
<gene>
    <name evidence="11" type="primary">YBR241C</name>
    <name evidence="11" type="ORF">CTA1_9684</name>
</gene>
<keyword evidence="5" id="KW-0521">NADP</keyword>
<comment type="subcellular location">
    <subcellularLocation>
        <location evidence="1">Membrane</location>
        <topology evidence="1">Multi-pass membrane protein</topology>
    </subcellularLocation>
</comment>